<name>A0A5J4J1F6_9FLAO</name>
<gene>
    <name evidence="6" type="ORF">ULMA_04350</name>
</gene>
<reference evidence="6 7" key="1">
    <citation type="submission" date="2019-08" db="EMBL/GenBank/DDBJ databases">
        <title>Draft genome sequence of Ulvibacter marinus type strain NBRC 109484.</title>
        <authorList>
            <person name="Kawano K."/>
            <person name="Ushijima N."/>
            <person name="Kihara M."/>
            <person name="Itoh H."/>
        </authorList>
    </citation>
    <scope>NUCLEOTIDE SEQUENCE [LARGE SCALE GENOMIC DNA]</scope>
    <source>
        <strain evidence="6 7">NBRC 109484</strain>
    </source>
</reference>
<dbReference type="InterPro" id="IPR036388">
    <property type="entry name" value="WH-like_DNA-bd_sf"/>
</dbReference>
<keyword evidence="2 6" id="KW-0808">Transferase</keyword>
<keyword evidence="7" id="KW-1185">Reference proteome</keyword>
<dbReference type="SUPFAM" id="SSF46785">
    <property type="entry name" value="Winged helix' DNA-binding domain"/>
    <property type="match status" value="1"/>
</dbReference>
<dbReference type="InterPro" id="IPR016461">
    <property type="entry name" value="COMT-like"/>
</dbReference>
<dbReference type="InterPro" id="IPR049480">
    <property type="entry name" value="BVU_1015-like_N"/>
</dbReference>
<dbReference type="Gene3D" id="3.40.50.150">
    <property type="entry name" value="Vaccinia Virus protein VP39"/>
    <property type="match status" value="1"/>
</dbReference>
<proteinExistence type="predicted"/>
<dbReference type="PIRSF" id="PIRSF005739">
    <property type="entry name" value="O-mtase"/>
    <property type="match status" value="1"/>
</dbReference>
<dbReference type="Gene3D" id="1.10.10.10">
    <property type="entry name" value="Winged helix-like DNA-binding domain superfamily/Winged helix DNA-binding domain"/>
    <property type="match status" value="1"/>
</dbReference>
<feature type="domain" description="O-methyltransferase C-terminal" evidence="4">
    <location>
        <begin position="178"/>
        <end position="317"/>
    </location>
</feature>
<evidence type="ECO:0000313" key="6">
    <source>
        <dbReference type="EMBL" id="GER58327.1"/>
    </source>
</evidence>
<dbReference type="InterPro" id="IPR001077">
    <property type="entry name" value="COMT_C"/>
</dbReference>
<dbReference type="AlphaFoldDB" id="A0A5J4J1F6"/>
<feature type="domain" description="BVU-1015-like N-terminal dimerisation-like" evidence="5">
    <location>
        <begin position="14"/>
        <end position="85"/>
    </location>
</feature>
<dbReference type="SUPFAM" id="SSF53335">
    <property type="entry name" value="S-adenosyl-L-methionine-dependent methyltransferases"/>
    <property type="match status" value="1"/>
</dbReference>
<accession>A0A5J4J1F6</accession>
<evidence type="ECO:0000256" key="3">
    <source>
        <dbReference type="ARBA" id="ARBA00022691"/>
    </source>
</evidence>
<dbReference type="OrthoDB" id="9805418at2"/>
<dbReference type="EMBL" id="BKCG01000001">
    <property type="protein sequence ID" value="GER58327.1"/>
    <property type="molecule type" value="Genomic_DNA"/>
</dbReference>
<dbReference type="PANTHER" id="PTHR43712:SF2">
    <property type="entry name" value="O-METHYLTRANSFERASE CICE"/>
    <property type="match status" value="1"/>
</dbReference>
<dbReference type="InterPro" id="IPR036390">
    <property type="entry name" value="WH_DNA-bd_sf"/>
</dbReference>
<sequence>MNTKAETAFDAVQEAHKIAFAPFVFQATVSLKKLGIFSYIFENRKRGGVSITQIGDALELDTYGVGVLLEIAESSYIVAQEEGKYRLTKTGYFLNYHETTRVNLNFTNDVCYKGLYHLPEAIKNGTPEGLQELGKWSTIYEGLSQLPKDIQTSWFEFDHHYSDPIFDEALEKLFTYNPSIIYDIGGNTGKFAMNCLAKDPEVKMRILDLPGQLKKAIANITAKGFSDRVIGQEIDWLSKKPKKLPKGVDVIWMCQFLDCFSEAEISTIINTAVNAMDQETRLVIIETYTDRQKFENARFALEATSLYFTVMANGNSKMYPSTVLKRIINEAGLFIDEDVALGEYHTMFVCKKK</sequence>
<dbReference type="GO" id="GO:0008171">
    <property type="term" value="F:O-methyltransferase activity"/>
    <property type="evidence" value="ECO:0007669"/>
    <property type="project" value="InterPro"/>
</dbReference>
<dbReference type="GO" id="GO:0032259">
    <property type="term" value="P:methylation"/>
    <property type="evidence" value="ECO:0007669"/>
    <property type="project" value="UniProtKB-KW"/>
</dbReference>
<keyword evidence="3" id="KW-0949">S-adenosyl-L-methionine</keyword>
<evidence type="ECO:0000259" key="5">
    <source>
        <dbReference type="Pfam" id="PF21212"/>
    </source>
</evidence>
<evidence type="ECO:0000313" key="7">
    <source>
        <dbReference type="Proteomes" id="UP000326509"/>
    </source>
</evidence>
<evidence type="ECO:0000256" key="2">
    <source>
        <dbReference type="ARBA" id="ARBA00022679"/>
    </source>
</evidence>
<keyword evidence="1 6" id="KW-0489">Methyltransferase</keyword>
<evidence type="ECO:0000256" key="1">
    <source>
        <dbReference type="ARBA" id="ARBA00022603"/>
    </source>
</evidence>
<protein>
    <submittedName>
        <fullName evidence="6">O-methyltransferase</fullName>
    </submittedName>
</protein>
<comment type="caution">
    <text evidence="6">The sequence shown here is derived from an EMBL/GenBank/DDBJ whole genome shotgun (WGS) entry which is preliminary data.</text>
</comment>
<dbReference type="Pfam" id="PF00891">
    <property type="entry name" value="Methyltransf_2"/>
    <property type="match status" value="1"/>
</dbReference>
<dbReference type="PANTHER" id="PTHR43712">
    <property type="entry name" value="PUTATIVE (AFU_ORTHOLOGUE AFUA_4G14580)-RELATED"/>
    <property type="match status" value="1"/>
</dbReference>
<dbReference type="Proteomes" id="UP000326509">
    <property type="component" value="Unassembled WGS sequence"/>
</dbReference>
<dbReference type="PROSITE" id="PS51683">
    <property type="entry name" value="SAM_OMT_II"/>
    <property type="match status" value="1"/>
</dbReference>
<dbReference type="InterPro" id="IPR029063">
    <property type="entry name" value="SAM-dependent_MTases_sf"/>
</dbReference>
<dbReference type="Gene3D" id="1.20.58.1390">
    <property type="match status" value="1"/>
</dbReference>
<organism evidence="6 7">
    <name type="scientific">Patiriisocius marinus</name>
    <dbReference type="NCBI Taxonomy" id="1397112"/>
    <lineage>
        <taxon>Bacteria</taxon>
        <taxon>Pseudomonadati</taxon>
        <taxon>Bacteroidota</taxon>
        <taxon>Flavobacteriia</taxon>
        <taxon>Flavobacteriales</taxon>
        <taxon>Flavobacteriaceae</taxon>
        <taxon>Patiriisocius</taxon>
    </lineage>
</organism>
<dbReference type="Pfam" id="PF21212">
    <property type="entry name" value="Dimerisation2-like_dom"/>
    <property type="match status" value="1"/>
</dbReference>
<evidence type="ECO:0000259" key="4">
    <source>
        <dbReference type="Pfam" id="PF00891"/>
    </source>
</evidence>
<dbReference type="RefSeq" id="WP_151672411.1">
    <property type="nucleotide sequence ID" value="NZ_BKCG01000001.1"/>
</dbReference>